<feature type="compositionally biased region" description="Polar residues" evidence="1">
    <location>
        <begin position="142"/>
        <end position="153"/>
    </location>
</feature>
<name>A0A0K0E547_STRER</name>
<organism evidence="3">
    <name type="scientific">Strongyloides stercoralis</name>
    <name type="common">Threadworm</name>
    <dbReference type="NCBI Taxonomy" id="6248"/>
    <lineage>
        <taxon>Eukaryota</taxon>
        <taxon>Metazoa</taxon>
        <taxon>Ecdysozoa</taxon>
        <taxon>Nematoda</taxon>
        <taxon>Chromadorea</taxon>
        <taxon>Rhabditida</taxon>
        <taxon>Tylenchina</taxon>
        <taxon>Panagrolaimomorpha</taxon>
        <taxon>Strongyloidoidea</taxon>
        <taxon>Strongyloididae</taxon>
        <taxon>Strongyloides</taxon>
    </lineage>
</organism>
<dbReference type="WBParaSite" id="SSTP_0000463000.1">
    <property type="protein sequence ID" value="SSTP_0000463000.1"/>
    <property type="gene ID" value="SSTP_0000463000"/>
</dbReference>
<reference evidence="3" key="1">
    <citation type="submission" date="2015-08" db="UniProtKB">
        <authorList>
            <consortium name="WormBaseParasite"/>
        </authorList>
    </citation>
    <scope>IDENTIFICATION</scope>
</reference>
<keyword evidence="2" id="KW-1185">Reference proteome</keyword>
<dbReference type="Proteomes" id="UP000035681">
    <property type="component" value="Unplaced"/>
</dbReference>
<dbReference type="AlphaFoldDB" id="A0A0K0E547"/>
<dbReference type="WBParaSite" id="TCONS_00010115.p1">
    <property type="protein sequence ID" value="TCONS_00010115.p1"/>
    <property type="gene ID" value="XLOC_007811"/>
</dbReference>
<evidence type="ECO:0000313" key="2">
    <source>
        <dbReference type="Proteomes" id="UP000035681"/>
    </source>
</evidence>
<protein>
    <submittedName>
        <fullName evidence="3">Astacin domain-containing protein</fullName>
    </submittedName>
</protein>
<evidence type="ECO:0000256" key="1">
    <source>
        <dbReference type="SAM" id="MobiDB-lite"/>
    </source>
</evidence>
<evidence type="ECO:0000313" key="3">
    <source>
        <dbReference type="WBParaSite" id="SSTP_0000463000.1"/>
    </source>
</evidence>
<proteinExistence type="predicted"/>
<sequence>MGLHSKADPDTVSGDDCSCLVQTIRRQVLKRGRGRPRKAKSEKTVLEEEIIRKSDKEMGDIEGINEGSLLTIKDMLIERDSSGDSGENLFFNENDDDELDFLFGPVEKNLSITRGQLDTSKRAIDGSLDNSLNSSSKLEMGLSNSNQTPSKNNEFGEKRKKINNTMERGKYYTGDSKEGYFVHNNRYGTIHFMDKIYQKNVSDIGFGIKYYALKEMEMHEYDKIPKIEEAIYGSRPNMYTKFIEENKDMFMNDCSLRCVFDEVGQIRKFPYYSDCNNFK</sequence>
<feature type="region of interest" description="Disordered" evidence="1">
    <location>
        <begin position="135"/>
        <end position="156"/>
    </location>
</feature>
<accession>A0A0K0E547</accession>